<sequence length="95" mass="9337">MAVAASHQVVAIGSEAEVAGFVLAGVRVVSAATASGTRQTWDELPAEVAVVVLTPQAAADLGDARWSPRAPLSVVLPTSGPPDPLPGPGEEGAGG</sequence>
<evidence type="ECO:0000256" key="3">
    <source>
        <dbReference type="ARBA" id="ARBA00023065"/>
    </source>
</evidence>
<dbReference type="EMBL" id="FOHB01000007">
    <property type="protein sequence ID" value="SES43087.1"/>
    <property type="molecule type" value="Genomic_DNA"/>
</dbReference>
<dbReference type="Gene3D" id="3.40.50.10580">
    <property type="entry name" value="ATPase, V1 complex, subunit F"/>
    <property type="match status" value="1"/>
</dbReference>
<evidence type="ECO:0000256" key="1">
    <source>
        <dbReference type="ARBA" id="ARBA00010148"/>
    </source>
</evidence>
<evidence type="ECO:0000256" key="2">
    <source>
        <dbReference type="ARBA" id="ARBA00022448"/>
    </source>
</evidence>
<dbReference type="GO" id="GO:0046961">
    <property type="term" value="F:proton-transporting ATPase activity, rotational mechanism"/>
    <property type="evidence" value="ECO:0007669"/>
    <property type="project" value="InterPro"/>
</dbReference>
<proteinExistence type="inferred from homology"/>
<comment type="similarity">
    <text evidence="1">Belongs to the V-ATPase F subunit family.</text>
</comment>
<evidence type="ECO:0000256" key="4">
    <source>
        <dbReference type="SAM" id="MobiDB-lite"/>
    </source>
</evidence>
<protein>
    <submittedName>
        <fullName evidence="5">H+-ATPase subunit F/Vma7</fullName>
    </submittedName>
</protein>
<dbReference type="Pfam" id="PF01990">
    <property type="entry name" value="ATP-synt_F"/>
    <property type="match status" value="1"/>
</dbReference>
<name>A0A1H9XB20_9MICO</name>
<reference evidence="6" key="1">
    <citation type="submission" date="2016-10" db="EMBL/GenBank/DDBJ databases">
        <authorList>
            <person name="Varghese N."/>
            <person name="Submissions S."/>
        </authorList>
    </citation>
    <scope>NUCLEOTIDE SEQUENCE [LARGE SCALE GENOMIC DNA]</scope>
    <source>
        <strain evidence="6">CGMCC 1.6963</strain>
    </source>
</reference>
<dbReference type="InterPro" id="IPR036906">
    <property type="entry name" value="ATPase_V1_fsu_sf"/>
</dbReference>
<gene>
    <name evidence="5" type="ORF">SAMN05216199_3567</name>
</gene>
<dbReference type="Proteomes" id="UP000199019">
    <property type="component" value="Unassembled WGS sequence"/>
</dbReference>
<dbReference type="STRING" id="587636.SAMN05216199_3567"/>
<dbReference type="SUPFAM" id="SSF159468">
    <property type="entry name" value="AtpF-like"/>
    <property type="match status" value="1"/>
</dbReference>
<dbReference type="AlphaFoldDB" id="A0A1H9XB20"/>
<keyword evidence="2" id="KW-0813">Transport</keyword>
<dbReference type="InterPro" id="IPR008218">
    <property type="entry name" value="ATPase_V1-cplx_f_g_su"/>
</dbReference>
<evidence type="ECO:0000313" key="5">
    <source>
        <dbReference type="EMBL" id="SES43087.1"/>
    </source>
</evidence>
<feature type="region of interest" description="Disordered" evidence="4">
    <location>
        <begin position="72"/>
        <end position="95"/>
    </location>
</feature>
<evidence type="ECO:0000313" key="6">
    <source>
        <dbReference type="Proteomes" id="UP000199019"/>
    </source>
</evidence>
<keyword evidence="3" id="KW-0406">Ion transport</keyword>
<dbReference type="RefSeq" id="WP_091761218.1">
    <property type="nucleotide sequence ID" value="NZ_FOHB01000007.1"/>
</dbReference>
<organism evidence="5 6">
    <name type="scientific">Pedococcus cremeus</name>
    <dbReference type="NCBI Taxonomy" id="587636"/>
    <lineage>
        <taxon>Bacteria</taxon>
        <taxon>Bacillati</taxon>
        <taxon>Actinomycetota</taxon>
        <taxon>Actinomycetes</taxon>
        <taxon>Micrococcales</taxon>
        <taxon>Intrasporangiaceae</taxon>
        <taxon>Pedococcus</taxon>
    </lineage>
</organism>
<keyword evidence="6" id="KW-1185">Reference proteome</keyword>
<accession>A0A1H9XB20</accession>